<dbReference type="RefSeq" id="WP_048278907.1">
    <property type="nucleotide sequence ID" value="NZ_JALLDC010000019.1"/>
</dbReference>
<dbReference type="InterPro" id="IPR015890">
    <property type="entry name" value="Chorismate_C"/>
</dbReference>
<dbReference type="PANTHER" id="PTHR47253:SF4">
    <property type="entry name" value="ISOCHORISMATE SYNTHASE 2, CHLOROPLASTIC"/>
    <property type="match status" value="1"/>
</dbReference>
<dbReference type="GO" id="GO:0000287">
    <property type="term" value="F:magnesium ion binding"/>
    <property type="evidence" value="ECO:0007669"/>
    <property type="project" value="UniProtKB-UniRule"/>
</dbReference>
<sequence length="430" mass="48571">MYSLSAALDNLRVLLNDELPDAPGLRVFDLAVTLKDACDPLSWLCVQPLYPQFYWQHRDDNEEVAAIGAACRFTALAEARDFLQRQARPDLRIWGLNAFAQEQGQLFLPRLEWRRDAGRSALRLTLYSASSLRDDARSALTLLDALRPERPLPVLALDLTRERHLPERVGWQRLIEQATGAIADGALQKVVLARASDLSFTAPPGAGPLMAASRRRNLNCYHFMMAFGPQQAFFGSSPERLWRREENLLWTEALAGTAASHPDPRRAQGLADWLMNDEKNQRENLLVVEDICQRLGDEVSELEVAPPEVIRLRKVQHLRRKVQGRLRRPDDLLCLRQLQPTAAVAGLPRRAAREFIARHEPFEREWYAGSAGYLSLRGSEFCVALRSARLSDNVLRLYAGAGIIAGSDPQQEWQEIENKAAGLRTLLFEQ</sequence>
<dbReference type="Pfam" id="PF00425">
    <property type="entry name" value="Chorismate_bind"/>
    <property type="match status" value="1"/>
</dbReference>
<dbReference type="FunFam" id="3.60.120.10:FF:000002">
    <property type="entry name" value="Isochorismate synthase MenF"/>
    <property type="match status" value="1"/>
</dbReference>
<evidence type="ECO:0000256" key="2">
    <source>
        <dbReference type="ARBA" id="ARBA00005297"/>
    </source>
</evidence>
<dbReference type="STRING" id="61647.LG71_12050"/>
<dbReference type="SUPFAM" id="SSF56322">
    <property type="entry name" value="ADC synthase"/>
    <property type="match status" value="1"/>
</dbReference>
<keyword evidence="3 5" id="KW-0460">Magnesium</keyword>
<feature type="active site" description="Proton acceptor" evidence="5">
    <location>
        <position position="189"/>
    </location>
</feature>
<dbReference type="InterPro" id="IPR005801">
    <property type="entry name" value="ADC_synthase"/>
</dbReference>
<comment type="caution">
    <text evidence="7">The sequence shown here is derived from an EMBL/GenBank/DDBJ whole genome shotgun (WGS) entry which is preliminary data.</text>
</comment>
<dbReference type="Gene3D" id="3.60.120.10">
    <property type="entry name" value="Anthranilate synthase"/>
    <property type="match status" value="1"/>
</dbReference>
<feature type="binding site" evidence="5">
    <location>
        <position position="415"/>
    </location>
    <ligand>
        <name>Mg(2+)</name>
        <dbReference type="ChEBI" id="CHEBI:18420"/>
    </ligand>
</feature>
<dbReference type="PATRIC" id="fig|61647.15.peg.5432"/>
<organism evidence="7 8">
    <name type="scientific">Pluralibacter gergoviae</name>
    <name type="common">Enterobacter gergoviae</name>
    <dbReference type="NCBI Taxonomy" id="61647"/>
    <lineage>
        <taxon>Bacteria</taxon>
        <taxon>Pseudomonadati</taxon>
        <taxon>Pseudomonadota</taxon>
        <taxon>Gammaproteobacteria</taxon>
        <taxon>Enterobacterales</taxon>
        <taxon>Enterobacteriaceae</taxon>
        <taxon>Pluralibacter</taxon>
    </lineage>
</organism>
<evidence type="ECO:0000256" key="3">
    <source>
        <dbReference type="ARBA" id="ARBA00022842"/>
    </source>
</evidence>
<comment type="similarity">
    <text evidence="2 5">Belongs to the isochorismate synthase family.</text>
</comment>
<evidence type="ECO:0000259" key="6">
    <source>
        <dbReference type="Pfam" id="PF00425"/>
    </source>
</evidence>
<dbReference type="UniPathway" id="UPA00079"/>
<dbReference type="AlphaFoldDB" id="A0A0J5LWD7"/>
<comment type="function">
    <text evidence="5">Catalyzes the conversion of chorismate to isochorismate.</text>
</comment>
<evidence type="ECO:0000256" key="4">
    <source>
        <dbReference type="ARBA" id="ARBA00023235"/>
    </source>
</evidence>
<evidence type="ECO:0000313" key="7">
    <source>
        <dbReference type="EMBL" id="KMK13833.1"/>
    </source>
</evidence>
<comment type="cofactor">
    <cofactor evidence="5">
        <name>Mg(2+)</name>
        <dbReference type="ChEBI" id="CHEBI:18420"/>
    </cofactor>
</comment>
<dbReference type="GO" id="GO:0008909">
    <property type="term" value="F:isochorismate synthase activity"/>
    <property type="evidence" value="ECO:0007669"/>
    <property type="project" value="UniProtKB-UniRule"/>
</dbReference>
<dbReference type="GO" id="GO:0009234">
    <property type="term" value="P:menaquinone biosynthetic process"/>
    <property type="evidence" value="ECO:0007669"/>
    <property type="project" value="UniProtKB-UniRule"/>
</dbReference>
<reference evidence="7 8" key="1">
    <citation type="submission" date="2015-05" db="EMBL/GenBank/DDBJ databases">
        <title>Genome sequences of Pluralibacter gergoviae.</title>
        <authorList>
            <person name="Greninger A.L."/>
            <person name="Miller S."/>
        </authorList>
    </citation>
    <scope>NUCLEOTIDE SEQUENCE [LARGE SCALE GENOMIC DNA]</scope>
    <source>
        <strain evidence="7 8">JS81F13</strain>
    </source>
</reference>
<gene>
    <name evidence="5" type="primary">menF</name>
    <name evidence="7" type="ORF">ABW06_10265</name>
</gene>
<name>A0A0J5LWD7_PLUGE</name>
<dbReference type="NCBIfam" id="TIGR00543">
    <property type="entry name" value="isochor_syn"/>
    <property type="match status" value="1"/>
</dbReference>
<dbReference type="NCBIfam" id="NF011588">
    <property type="entry name" value="PRK15012.1"/>
    <property type="match status" value="1"/>
</dbReference>
<proteinExistence type="inferred from homology"/>
<keyword evidence="5" id="KW-0474">Menaquinone biosynthesis</keyword>
<dbReference type="EC" id="5.4.4.2" evidence="5"/>
<comment type="pathway">
    <text evidence="5">Quinol/quinone metabolism; menaquinone biosynthesis.</text>
</comment>
<dbReference type="Proteomes" id="UP000036196">
    <property type="component" value="Unassembled WGS sequence"/>
</dbReference>
<dbReference type="InterPro" id="IPR044250">
    <property type="entry name" value="MenF-like"/>
</dbReference>
<comment type="catalytic activity">
    <reaction evidence="1 5">
        <text>chorismate = isochorismate</text>
        <dbReference type="Rhea" id="RHEA:18985"/>
        <dbReference type="ChEBI" id="CHEBI:29748"/>
        <dbReference type="ChEBI" id="CHEBI:29780"/>
        <dbReference type="EC" id="5.4.4.2"/>
    </reaction>
</comment>
<feature type="domain" description="Chorismate-utilising enzyme C-terminal" evidence="6">
    <location>
        <begin position="170"/>
        <end position="419"/>
    </location>
</feature>
<feature type="binding site" evidence="5">
    <location>
        <position position="283"/>
    </location>
    <ligand>
        <name>Mg(2+)</name>
        <dbReference type="ChEBI" id="CHEBI:18420"/>
    </ligand>
</feature>
<evidence type="ECO:0000313" key="8">
    <source>
        <dbReference type="Proteomes" id="UP000036196"/>
    </source>
</evidence>
<evidence type="ECO:0000256" key="5">
    <source>
        <dbReference type="HAMAP-Rule" id="MF_01935"/>
    </source>
</evidence>
<dbReference type="UniPathway" id="UPA01057">
    <property type="reaction ID" value="UER00163"/>
</dbReference>
<dbReference type="InterPro" id="IPR034681">
    <property type="entry name" value="MenF"/>
</dbReference>
<keyword evidence="4 5" id="KW-0413">Isomerase</keyword>
<accession>A0A0J5LWD7</accession>
<dbReference type="PANTHER" id="PTHR47253">
    <property type="match status" value="1"/>
</dbReference>
<dbReference type="InterPro" id="IPR004561">
    <property type="entry name" value="IsoChor_synthase"/>
</dbReference>
<evidence type="ECO:0000256" key="1">
    <source>
        <dbReference type="ARBA" id="ARBA00000799"/>
    </source>
</evidence>
<comment type="pathway">
    <text evidence="5">Quinol/quinone metabolism; 1,4-dihydroxy-2-naphthoate biosynthesis; 1,4-dihydroxy-2-naphthoate from chorismate: step 1/7.</text>
</comment>
<dbReference type="eggNOG" id="COG1169">
    <property type="taxonomic scope" value="Bacteria"/>
</dbReference>
<protein>
    <recommendedName>
        <fullName evidence="5">Isochorismate synthase MenF</fullName>
        <ecNumber evidence="5">5.4.4.2</ecNumber>
    </recommendedName>
    <alternativeName>
        <fullName evidence="5">Isochorismate mutase</fullName>
    </alternativeName>
</protein>
<keyword evidence="8" id="KW-1185">Reference proteome</keyword>
<dbReference type="EMBL" id="LDZF01000009">
    <property type="protein sequence ID" value="KMK13833.1"/>
    <property type="molecule type" value="Genomic_DNA"/>
</dbReference>
<keyword evidence="5" id="KW-0479">Metal-binding</keyword>
<feature type="active site" description="Proton donor" evidence="5">
    <location>
        <position position="239"/>
    </location>
</feature>
<dbReference type="HAMAP" id="MF_01935">
    <property type="entry name" value="MenF"/>
    <property type="match status" value="1"/>
</dbReference>